<keyword evidence="2 4" id="KW-0238">DNA-binding</keyword>
<dbReference type="InterPro" id="IPR001647">
    <property type="entry name" value="HTH_TetR"/>
</dbReference>
<dbReference type="SUPFAM" id="SSF46689">
    <property type="entry name" value="Homeodomain-like"/>
    <property type="match status" value="1"/>
</dbReference>
<organism evidence="7 8">
    <name type="scientific">Alcanivorax jadensis T9</name>
    <dbReference type="NCBI Taxonomy" id="1177181"/>
    <lineage>
        <taxon>Bacteria</taxon>
        <taxon>Pseudomonadati</taxon>
        <taxon>Pseudomonadota</taxon>
        <taxon>Gammaproteobacteria</taxon>
        <taxon>Oceanospirillales</taxon>
        <taxon>Alcanivoracaceae</taxon>
        <taxon>Alcanivorax</taxon>
    </lineage>
</organism>
<evidence type="ECO:0000313" key="7">
    <source>
        <dbReference type="EMBL" id="KGD62617.1"/>
    </source>
</evidence>
<feature type="domain" description="HTH tetR-type" evidence="6">
    <location>
        <begin position="23"/>
        <end position="83"/>
    </location>
</feature>
<dbReference type="PROSITE" id="PS50977">
    <property type="entry name" value="HTH_TETR_2"/>
    <property type="match status" value="1"/>
</dbReference>
<accession>A0ABR4WGB5</accession>
<feature type="DNA-binding region" description="H-T-H motif" evidence="4">
    <location>
        <begin position="46"/>
        <end position="65"/>
    </location>
</feature>
<proteinExistence type="predicted"/>
<evidence type="ECO:0000256" key="2">
    <source>
        <dbReference type="ARBA" id="ARBA00023125"/>
    </source>
</evidence>
<evidence type="ECO:0000256" key="5">
    <source>
        <dbReference type="SAM" id="Phobius"/>
    </source>
</evidence>
<dbReference type="PRINTS" id="PR00455">
    <property type="entry name" value="HTHTETR"/>
</dbReference>
<dbReference type="InterPro" id="IPR023772">
    <property type="entry name" value="DNA-bd_HTH_TetR-type_CS"/>
</dbReference>
<comment type="caution">
    <text evidence="7">The sequence shown here is derived from an EMBL/GenBank/DDBJ whole genome shotgun (WGS) entry which is preliminary data.</text>
</comment>
<dbReference type="PROSITE" id="PS01081">
    <property type="entry name" value="HTH_TETR_1"/>
    <property type="match status" value="1"/>
</dbReference>
<dbReference type="InterPro" id="IPR009057">
    <property type="entry name" value="Homeodomain-like_sf"/>
</dbReference>
<dbReference type="EMBL" id="ARXU01000002">
    <property type="protein sequence ID" value="KGD62617.1"/>
    <property type="molecule type" value="Genomic_DNA"/>
</dbReference>
<evidence type="ECO:0000256" key="3">
    <source>
        <dbReference type="ARBA" id="ARBA00023163"/>
    </source>
</evidence>
<dbReference type="Gene3D" id="1.10.357.10">
    <property type="entry name" value="Tetracycline Repressor, domain 2"/>
    <property type="match status" value="1"/>
</dbReference>
<evidence type="ECO:0000256" key="4">
    <source>
        <dbReference type="PROSITE-ProRule" id="PRU00335"/>
    </source>
</evidence>
<dbReference type="PANTHER" id="PTHR30055:SF234">
    <property type="entry name" value="HTH-TYPE TRANSCRIPTIONAL REGULATOR BETI"/>
    <property type="match status" value="1"/>
</dbReference>
<name>A0ABR4WGB5_9GAMM</name>
<dbReference type="InterPro" id="IPR050109">
    <property type="entry name" value="HTH-type_TetR-like_transc_reg"/>
</dbReference>
<feature type="transmembrane region" description="Helical" evidence="5">
    <location>
        <begin position="167"/>
        <end position="187"/>
    </location>
</feature>
<keyword evidence="1" id="KW-0805">Transcription regulation</keyword>
<evidence type="ECO:0000313" key="8">
    <source>
        <dbReference type="Proteomes" id="UP000029443"/>
    </source>
</evidence>
<dbReference type="Pfam" id="PF00440">
    <property type="entry name" value="TetR_N"/>
    <property type="match status" value="1"/>
</dbReference>
<protein>
    <submittedName>
        <fullName evidence="7">TetR family transcriptional regulator</fullName>
    </submittedName>
</protein>
<dbReference type="Proteomes" id="UP000029443">
    <property type="component" value="Unassembled WGS sequence"/>
</dbReference>
<dbReference type="PANTHER" id="PTHR30055">
    <property type="entry name" value="HTH-TYPE TRANSCRIPTIONAL REGULATOR RUTR"/>
    <property type="match status" value="1"/>
</dbReference>
<keyword evidence="5" id="KW-0472">Membrane</keyword>
<keyword evidence="8" id="KW-1185">Reference proteome</keyword>
<evidence type="ECO:0000259" key="6">
    <source>
        <dbReference type="PROSITE" id="PS50977"/>
    </source>
</evidence>
<evidence type="ECO:0000256" key="1">
    <source>
        <dbReference type="ARBA" id="ARBA00023015"/>
    </source>
</evidence>
<keyword evidence="3" id="KW-0804">Transcription</keyword>
<reference evidence="7 8" key="1">
    <citation type="submission" date="2012-09" db="EMBL/GenBank/DDBJ databases">
        <title>Genome Sequence of alkane-degrading Bacterium Alcanivorax jadensis T9.</title>
        <authorList>
            <person name="Lai Q."/>
            <person name="Shao Z."/>
        </authorList>
    </citation>
    <scope>NUCLEOTIDE SEQUENCE [LARGE SCALE GENOMIC DNA]</scope>
    <source>
        <strain evidence="7 8">T9</strain>
    </source>
</reference>
<keyword evidence="5" id="KW-1133">Transmembrane helix</keyword>
<sequence length="211" mass="23849">MRTEKWQAADFKMKKEPKQARSKASVAAMVGACARILERHGYTGLSTNAIAEVAGVSIGSVYEYFPGKEAVVARLTEELLSETTSLLQNRLDQTDNRNDLHVAMRHFLGALYSLMRRHRKLLRVLVFQVPYLHRLPATRQLQKELQEVLQTGLQKTRQQYRVNVHPYSLYLMATSTAGSLLHLVLMAPSGMDQEAVLDILASKLTAWLIQD</sequence>
<keyword evidence="5" id="KW-0812">Transmembrane</keyword>
<gene>
    <name evidence="7" type="ORF">T9A_00908</name>
</gene>